<name>A0A481YSC3_9VIRU</name>
<organism evidence="1">
    <name type="scientific">Marseillevirus LCMAC101</name>
    <dbReference type="NCBI Taxonomy" id="2506602"/>
    <lineage>
        <taxon>Viruses</taxon>
        <taxon>Varidnaviria</taxon>
        <taxon>Bamfordvirae</taxon>
        <taxon>Nucleocytoviricota</taxon>
        <taxon>Megaviricetes</taxon>
        <taxon>Pimascovirales</taxon>
        <taxon>Pimascovirales incertae sedis</taxon>
        <taxon>Marseilleviridae</taxon>
    </lineage>
</organism>
<reference evidence="1" key="1">
    <citation type="journal article" date="2019" name="MBio">
        <title>Virus Genomes from Deep Sea Sediments Expand the Ocean Megavirome and Support Independent Origins of Viral Gigantism.</title>
        <authorList>
            <person name="Backstrom D."/>
            <person name="Yutin N."/>
            <person name="Jorgensen S.L."/>
            <person name="Dharamshi J."/>
            <person name="Homa F."/>
            <person name="Zaremba-Niedwiedzka K."/>
            <person name="Spang A."/>
            <person name="Wolf Y.I."/>
            <person name="Koonin E.V."/>
            <person name="Ettema T.J."/>
        </authorList>
    </citation>
    <scope>NUCLEOTIDE SEQUENCE</scope>
</reference>
<evidence type="ECO:0000313" key="1">
    <source>
        <dbReference type="EMBL" id="QBK85857.1"/>
    </source>
</evidence>
<proteinExistence type="predicted"/>
<accession>A0A481YSC3</accession>
<protein>
    <submittedName>
        <fullName evidence="1">Uncharacterized protein</fullName>
    </submittedName>
</protein>
<gene>
    <name evidence="1" type="ORF">LCMAC101_04520</name>
</gene>
<dbReference type="EMBL" id="MK500328">
    <property type="protein sequence ID" value="QBK85857.1"/>
    <property type="molecule type" value="Genomic_DNA"/>
</dbReference>
<sequence>MATPHGGNPFSHRVVSDQKTRIIHTPLVRVPKSTTPATKSVPVPKPTTPAPIIVHKTNVAVLDTNPKPHRLKVIHFNITTDHQEDTISASESDSAVIISTMDKHKGHIIRCPVNPPIGTHYYVTRIFAFPMEELTKDDNSMLYTKGDNSESGWIFTLTPGYSLHLVYFGEGIWVPM</sequence>